<proteinExistence type="predicted"/>
<protein>
    <recommendedName>
        <fullName evidence="4">ISXO2-like transposase domain-containing protein</fullName>
    </recommendedName>
</protein>
<reference evidence="3" key="1">
    <citation type="submission" date="2013-02" db="EMBL/GenBank/DDBJ databases">
        <authorList>
            <consortium name="The Broad Institute Genome Sequencing Platform"/>
            <person name="Cuomo C."/>
            <person name="Becnel J."/>
            <person name="Sanscrainte N."/>
            <person name="Walker B."/>
            <person name="Young S.K."/>
            <person name="Zeng Q."/>
            <person name="Gargeya S."/>
            <person name="Fitzgerald M."/>
            <person name="Haas B."/>
            <person name="Abouelleil A."/>
            <person name="Alvarado L."/>
            <person name="Arachchi H.M."/>
            <person name="Berlin A.M."/>
            <person name="Chapman S.B."/>
            <person name="Dewar J."/>
            <person name="Goldberg J."/>
            <person name="Griggs A."/>
            <person name="Gujja S."/>
            <person name="Hansen M."/>
            <person name="Howarth C."/>
            <person name="Imamovic A."/>
            <person name="Larimer J."/>
            <person name="McCowan C."/>
            <person name="Murphy C."/>
            <person name="Neiman D."/>
            <person name="Pearson M."/>
            <person name="Priest M."/>
            <person name="Roberts A."/>
            <person name="Saif S."/>
            <person name="Shea T."/>
            <person name="Sisk P."/>
            <person name="Sykes S."/>
            <person name="Wortman J."/>
            <person name="Nusbaum C."/>
            <person name="Birren B."/>
        </authorList>
    </citation>
    <scope>NUCLEOTIDE SEQUENCE [LARGE SCALE GENOMIC DNA]</scope>
    <source>
        <strain evidence="3">PRA339</strain>
    </source>
</reference>
<organism evidence="2 3">
    <name type="scientific">Anncaliia algerae PRA339</name>
    <dbReference type="NCBI Taxonomy" id="1288291"/>
    <lineage>
        <taxon>Eukaryota</taxon>
        <taxon>Fungi</taxon>
        <taxon>Fungi incertae sedis</taxon>
        <taxon>Microsporidia</taxon>
        <taxon>Tubulinosematoidea</taxon>
        <taxon>Tubulinosematidae</taxon>
        <taxon>Anncaliia</taxon>
    </lineage>
</organism>
<reference evidence="2 3" key="2">
    <citation type="submission" date="2014-03" db="EMBL/GenBank/DDBJ databases">
        <title>The Genome Sequence of Anncaliia algerae insect isolate PRA339.</title>
        <authorList>
            <consortium name="The Broad Institute Genome Sequencing Platform"/>
            <consortium name="The Broad Institute Genome Sequencing Center for Infectious Disease"/>
            <person name="Cuomo C."/>
            <person name="Becnel J."/>
            <person name="Sanscrainte N."/>
            <person name="Walker B."/>
            <person name="Young S.K."/>
            <person name="Zeng Q."/>
            <person name="Gargeya S."/>
            <person name="Fitzgerald M."/>
            <person name="Haas B."/>
            <person name="Abouelleil A."/>
            <person name="Alvarado L."/>
            <person name="Arachchi H.M."/>
            <person name="Berlin A.M."/>
            <person name="Chapman S.B."/>
            <person name="Dewar J."/>
            <person name="Goldberg J."/>
            <person name="Griggs A."/>
            <person name="Gujja S."/>
            <person name="Hansen M."/>
            <person name="Howarth C."/>
            <person name="Imamovic A."/>
            <person name="Larimer J."/>
            <person name="McCowan C."/>
            <person name="Murphy C."/>
            <person name="Neiman D."/>
            <person name="Pearson M."/>
            <person name="Priest M."/>
            <person name="Roberts A."/>
            <person name="Saif S."/>
            <person name="Shea T."/>
            <person name="Sisk P."/>
            <person name="Sykes S."/>
            <person name="Wortman J."/>
            <person name="Nusbaum C."/>
            <person name="Birren B."/>
        </authorList>
    </citation>
    <scope>NUCLEOTIDE SEQUENCE [LARGE SCALE GENOMIC DNA]</scope>
    <source>
        <strain evidence="2 3">PRA339</strain>
    </source>
</reference>
<dbReference type="AlphaFoldDB" id="A0A059EXD3"/>
<keyword evidence="1" id="KW-0472">Membrane</keyword>
<keyword evidence="1" id="KW-0812">Transmembrane</keyword>
<evidence type="ECO:0000256" key="1">
    <source>
        <dbReference type="SAM" id="Phobius"/>
    </source>
</evidence>
<dbReference type="EMBL" id="KK365239">
    <property type="protein sequence ID" value="KCZ79693.1"/>
    <property type="molecule type" value="Genomic_DNA"/>
</dbReference>
<feature type="non-terminal residue" evidence="2">
    <location>
        <position position="1"/>
    </location>
</feature>
<evidence type="ECO:0000313" key="2">
    <source>
        <dbReference type="EMBL" id="KCZ79693.1"/>
    </source>
</evidence>
<accession>A0A059EXD3</accession>
<gene>
    <name evidence="2" type="ORF">H312_02918</name>
</gene>
<evidence type="ECO:0000313" key="3">
    <source>
        <dbReference type="Proteomes" id="UP000030655"/>
    </source>
</evidence>
<keyword evidence="1" id="KW-1133">Transmembrane helix</keyword>
<dbReference type="HOGENOM" id="CLU_044348_7_0_1"/>
<dbReference type="Proteomes" id="UP000030655">
    <property type="component" value="Unassembled WGS sequence"/>
</dbReference>
<dbReference type="VEuPathDB" id="MicrosporidiaDB:H312_02918"/>
<feature type="transmembrane region" description="Helical" evidence="1">
    <location>
        <begin position="127"/>
        <end position="148"/>
    </location>
</feature>
<name>A0A059EXD3_9MICR</name>
<sequence>VIKYSYFQQSYSIKNSLDISKCSVNRILKKLINIIPDAYYEKQKLGGPGFIVQVDETMLNFKCKSHKGRPPNNKADALCIIEFKNKATRCFATVIYKKEAKTIIPIICSKFYLDLLFTLTAMKAILLYLRMDLYILPCAISIILLINIQG</sequence>
<keyword evidence="3" id="KW-1185">Reference proteome</keyword>
<evidence type="ECO:0008006" key="4">
    <source>
        <dbReference type="Google" id="ProtNLM"/>
    </source>
</evidence>